<comment type="caution">
    <text evidence="1">The sequence shown here is derived from an EMBL/GenBank/DDBJ whole genome shotgun (WGS) entry which is preliminary data.</text>
</comment>
<reference evidence="1" key="1">
    <citation type="journal article" date="2021" name="Sci. Rep.">
        <title>Diploid genomic architecture of Nitzschia inconspicua, an elite biomass production diatom.</title>
        <authorList>
            <person name="Oliver A."/>
            <person name="Podell S."/>
            <person name="Pinowska A."/>
            <person name="Traller J.C."/>
            <person name="Smith S.R."/>
            <person name="McClure R."/>
            <person name="Beliaev A."/>
            <person name="Bohutskyi P."/>
            <person name="Hill E.A."/>
            <person name="Rabines A."/>
            <person name="Zheng H."/>
            <person name="Allen L.Z."/>
            <person name="Kuo A."/>
            <person name="Grigoriev I.V."/>
            <person name="Allen A.E."/>
            <person name="Hazlebeck D."/>
            <person name="Allen E.E."/>
        </authorList>
    </citation>
    <scope>NUCLEOTIDE SEQUENCE</scope>
    <source>
        <strain evidence="1">Hildebrandi</strain>
    </source>
</reference>
<name>A0A9K3LY02_9STRA</name>
<evidence type="ECO:0000313" key="2">
    <source>
        <dbReference type="Proteomes" id="UP000693970"/>
    </source>
</evidence>
<evidence type="ECO:0000313" key="1">
    <source>
        <dbReference type="EMBL" id="KAG7369141.1"/>
    </source>
</evidence>
<dbReference type="OrthoDB" id="38343at2759"/>
<gene>
    <name evidence="1" type="ORF">IV203_031884</name>
</gene>
<dbReference type="Proteomes" id="UP000693970">
    <property type="component" value="Unassembled WGS sequence"/>
</dbReference>
<sequence length="183" mass="21924">MRLFGGFLPWIFVVVVVNAFQTIQHRYTTRRLWKLDRAWKPYHFRSVVMSSLSSSSCSDNKVSKKRALYTFAEARKIARSYGFTKQEFLDYDCPGAYQLPKNPQDVWKEEWKGWDDFLGICLDFEQGRQIARSLDGIDTEEDYLRLFQQQKFNDDDIASRLPYRPDIKYKDKWISWEDFLQDN</sequence>
<accession>A0A9K3LY02</accession>
<proteinExistence type="predicted"/>
<protein>
    <submittedName>
        <fullName evidence="1">Phage-integrase repeat domain protein</fullName>
    </submittedName>
</protein>
<dbReference type="EMBL" id="JAGRRH010000006">
    <property type="protein sequence ID" value="KAG7369141.1"/>
    <property type="molecule type" value="Genomic_DNA"/>
</dbReference>
<dbReference type="AlphaFoldDB" id="A0A9K3LY02"/>
<organism evidence="1 2">
    <name type="scientific">Nitzschia inconspicua</name>
    <dbReference type="NCBI Taxonomy" id="303405"/>
    <lineage>
        <taxon>Eukaryota</taxon>
        <taxon>Sar</taxon>
        <taxon>Stramenopiles</taxon>
        <taxon>Ochrophyta</taxon>
        <taxon>Bacillariophyta</taxon>
        <taxon>Bacillariophyceae</taxon>
        <taxon>Bacillariophycidae</taxon>
        <taxon>Bacillariales</taxon>
        <taxon>Bacillariaceae</taxon>
        <taxon>Nitzschia</taxon>
    </lineage>
</organism>
<reference evidence="1" key="2">
    <citation type="submission" date="2021-04" db="EMBL/GenBank/DDBJ databases">
        <authorList>
            <person name="Podell S."/>
        </authorList>
    </citation>
    <scope>NUCLEOTIDE SEQUENCE</scope>
    <source>
        <strain evidence="1">Hildebrandi</strain>
    </source>
</reference>
<keyword evidence="2" id="KW-1185">Reference proteome</keyword>